<keyword evidence="6 10" id="KW-1133">Transmembrane helix</keyword>
<feature type="transmembrane region" description="Helical" evidence="10">
    <location>
        <begin position="300"/>
        <end position="322"/>
    </location>
</feature>
<evidence type="ECO:0000256" key="9">
    <source>
        <dbReference type="SAM" id="MobiDB-lite"/>
    </source>
</evidence>
<protein>
    <submittedName>
        <fullName evidence="12">Murein biosynthesis integral membrane protein MurJ</fullName>
    </submittedName>
</protein>
<feature type="transmembrane region" description="Helical" evidence="10">
    <location>
        <begin position="21"/>
        <end position="44"/>
    </location>
</feature>
<evidence type="ECO:0000256" key="3">
    <source>
        <dbReference type="ARBA" id="ARBA00022692"/>
    </source>
</evidence>
<feature type="transmembrane region" description="Helical" evidence="10">
    <location>
        <begin position="343"/>
        <end position="367"/>
    </location>
</feature>
<dbReference type="InterPro" id="IPR051050">
    <property type="entry name" value="Lipid_II_flippase_MurJ/MviN"/>
</dbReference>
<accession>A0AB37HWC8</accession>
<evidence type="ECO:0000256" key="2">
    <source>
        <dbReference type="ARBA" id="ARBA00022475"/>
    </source>
</evidence>
<dbReference type="SUPFAM" id="SSF56112">
    <property type="entry name" value="Protein kinase-like (PK-like)"/>
    <property type="match status" value="1"/>
</dbReference>
<dbReference type="InterPro" id="IPR004268">
    <property type="entry name" value="MurJ"/>
</dbReference>
<dbReference type="GO" id="GO:0015648">
    <property type="term" value="F:lipid-linked peptidoglycan transporter activity"/>
    <property type="evidence" value="ECO:0007669"/>
    <property type="project" value="TreeGrafter"/>
</dbReference>
<feature type="transmembrane region" description="Helical" evidence="10">
    <location>
        <begin position="479"/>
        <end position="496"/>
    </location>
</feature>
<dbReference type="EMBL" id="CP072385">
    <property type="protein sequence ID" value="QUC10411.1"/>
    <property type="molecule type" value="Genomic_DNA"/>
</dbReference>
<feature type="region of interest" description="Disordered" evidence="9">
    <location>
        <begin position="550"/>
        <end position="572"/>
    </location>
</feature>
<dbReference type="InterPro" id="IPR000719">
    <property type="entry name" value="Prot_kinase_dom"/>
</dbReference>
<sequence>MSSNAGSGVSSSRKLLSASALMAAGTLVSRGLGILRTMLVAFILGNGTRQADILSLASTISNGMYILFVGGAVNTVLVPQIVRAIRHDEDGGEAFTNRVMTAFMLAISVVTVVLTFAAPLITFLYSSDSWRAPDLESQYASMVALTYCTLPQIFFYGVYTMLGQVLNARDQFGPMMWAPIANNIISIIVLGFYLVIWGAGGDHSGAFTTEQILLLGVGSTLGIAAQALVLIPFVKKVGFRFRPRFDLRGAGLGKTFQLAKWTLGFVLINQAVLMLVNRLATSATAAGSGGGSNVYGNASLIWMMPHSLITVSLATAMLPNASRLAAEGDLEGVAAEARKTTRLSLMALVPASMVFLALSEPMAILLFGHGQGSRDANLIALALGAFALGTVPFTVQFICLRTFYALEDTRTPFLLQLVIGGVNAVGALLLVYLMNNPDLTAAALAGSYSLAYLVGVQLSWRQLKRKIPHLNGRDLLMHVARLGIGAGSGALVAWLLSNLILGTLPGGIVGPLLALCLGGGIIGASFLAVGKVLKVRELASLGEMIRSRLGRGKASGPAGGEEPRKEPSLPQIPTIGAEPATAAALVDDLMPTGLHTIIADGTFNGWNAARIPEESMAAALELPSLVGNLTPESTDDVLDTRITPAVRDDTPPTASPTSPAATSMQAQIVGPGEPSMFTGSDEITAGQRLMSTGDLLSTRFRIEELFTVREGIETWRAHDLVLSRDVVAHVIPGDSPYTADLLQAARKGAIATDSRFLRVLDAVSLDNDPRGIGGYIVCEYAHGSSLTNLLKHGPLSALEAAWVVRELADALTSLHGQGLFHEQLIPDNVVITTLGAVKLVGFGIEAGFHPNSSVKWSDREAADVRGLASLLYAMLVLRWPGGEAWGLPAAPVVGGEIAPMSSVAPGVSPALDRICAAALTRQTAASESRITTASQLASALASVLGTADASPDLEARVRQPQNPIPAHLRPTPLDSMPAPVVPDSAATQVQLAVTRQPRQRVVETSAVEEVKSAKNTYEGRPLLWVVLVAAVATLVISLIVVAINSLGPRPEATGSGPPTPTASESQEAPSAGTVIPVASVTDFDPRADNGNGEEHPDQVNNAIDGDPSTGWSTMQYLNNPQLGGLKPGVGLVLDLGKPVKLGEVEVTFAAAGETVELRVPEKEATDRAPMDRQAQWKTVATVENTSEQAVLKPTEEVTSRYVLVYLTKLPEVSRSRYVGTVNEIVVKQG</sequence>
<dbReference type="GO" id="GO:0034204">
    <property type="term" value="P:lipid translocation"/>
    <property type="evidence" value="ECO:0007669"/>
    <property type="project" value="TreeGrafter"/>
</dbReference>
<dbReference type="SMART" id="SM00220">
    <property type="entry name" value="S_TKc"/>
    <property type="match status" value="1"/>
</dbReference>
<feature type="transmembrane region" description="Helical" evidence="10">
    <location>
        <begin position="508"/>
        <end position="529"/>
    </location>
</feature>
<keyword evidence="8" id="KW-0675">Receptor</keyword>
<evidence type="ECO:0000256" key="8">
    <source>
        <dbReference type="ARBA" id="ARBA00023170"/>
    </source>
</evidence>
<comment type="subcellular location">
    <subcellularLocation>
        <location evidence="1">Cell membrane</location>
        <topology evidence="1">Multi-pass membrane protein</topology>
    </subcellularLocation>
</comment>
<feature type="transmembrane region" description="Helical" evidence="10">
    <location>
        <begin position="64"/>
        <end position="82"/>
    </location>
</feature>
<dbReference type="InterPro" id="IPR011009">
    <property type="entry name" value="Kinase-like_dom_sf"/>
</dbReference>
<dbReference type="GO" id="GO:0005886">
    <property type="term" value="C:plasma membrane"/>
    <property type="evidence" value="ECO:0007669"/>
    <property type="project" value="UniProtKB-SubCell"/>
</dbReference>
<dbReference type="PANTHER" id="PTHR47019">
    <property type="entry name" value="LIPID II FLIPPASE MURJ"/>
    <property type="match status" value="1"/>
</dbReference>
<proteinExistence type="predicted"/>
<keyword evidence="7 10" id="KW-0472">Membrane</keyword>
<dbReference type="GO" id="GO:0008360">
    <property type="term" value="P:regulation of cell shape"/>
    <property type="evidence" value="ECO:0007669"/>
    <property type="project" value="UniProtKB-KW"/>
</dbReference>
<feature type="transmembrane region" description="Helical" evidence="10">
    <location>
        <begin position="1022"/>
        <end position="1043"/>
    </location>
</feature>
<evidence type="ECO:0000256" key="7">
    <source>
        <dbReference type="ARBA" id="ARBA00023136"/>
    </source>
</evidence>
<dbReference type="PROSITE" id="PS50011">
    <property type="entry name" value="PROTEIN_KINASE_DOM"/>
    <property type="match status" value="1"/>
</dbReference>
<feature type="transmembrane region" description="Helical" evidence="10">
    <location>
        <begin position="212"/>
        <end position="234"/>
    </location>
</feature>
<dbReference type="GO" id="GO:0009252">
    <property type="term" value="P:peptidoglycan biosynthetic process"/>
    <property type="evidence" value="ECO:0007669"/>
    <property type="project" value="UniProtKB-KW"/>
</dbReference>
<feature type="transmembrane region" description="Helical" evidence="10">
    <location>
        <begin position="379"/>
        <end position="400"/>
    </location>
</feature>
<feature type="transmembrane region" description="Helical" evidence="10">
    <location>
        <begin position="180"/>
        <end position="200"/>
    </location>
</feature>
<dbReference type="Proteomes" id="UP000677180">
    <property type="component" value="Chromosome"/>
</dbReference>
<dbReference type="GO" id="GO:0004672">
    <property type="term" value="F:protein kinase activity"/>
    <property type="evidence" value="ECO:0007669"/>
    <property type="project" value="InterPro"/>
</dbReference>
<feature type="compositionally biased region" description="Basic and acidic residues" evidence="9">
    <location>
        <begin position="1083"/>
        <end position="1097"/>
    </location>
</feature>
<evidence type="ECO:0000313" key="13">
    <source>
        <dbReference type="Proteomes" id="UP000677180"/>
    </source>
</evidence>
<feature type="transmembrane region" description="Helical" evidence="10">
    <location>
        <begin position="103"/>
        <end position="127"/>
    </location>
</feature>
<dbReference type="GO" id="GO:0005524">
    <property type="term" value="F:ATP binding"/>
    <property type="evidence" value="ECO:0007669"/>
    <property type="project" value="InterPro"/>
</dbReference>
<feature type="domain" description="Protein kinase" evidence="11">
    <location>
        <begin position="663"/>
        <end position="1023"/>
    </location>
</feature>
<evidence type="ECO:0000259" key="11">
    <source>
        <dbReference type="PROSITE" id="PS50011"/>
    </source>
</evidence>
<dbReference type="Gene3D" id="2.60.120.260">
    <property type="entry name" value="Galactose-binding domain-like"/>
    <property type="match status" value="1"/>
</dbReference>
<evidence type="ECO:0000256" key="10">
    <source>
        <dbReference type="SAM" id="Phobius"/>
    </source>
</evidence>
<evidence type="ECO:0000256" key="6">
    <source>
        <dbReference type="ARBA" id="ARBA00022989"/>
    </source>
</evidence>
<evidence type="ECO:0000256" key="5">
    <source>
        <dbReference type="ARBA" id="ARBA00022984"/>
    </source>
</evidence>
<dbReference type="PANTHER" id="PTHR47019:SF1">
    <property type="entry name" value="LIPID II FLIPPASE MURJ"/>
    <property type="match status" value="1"/>
</dbReference>
<dbReference type="InterPro" id="IPR008979">
    <property type="entry name" value="Galactose-bd-like_sf"/>
</dbReference>
<reference evidence="12" key="1">
    <citation type="submission" date="2021-03" db="EMBL/GenBank/DDBJ databases">
        <title>Human Oral Microbial Genomes.</title>
        <authorList>
            <person name="Johnston C.D."/>
            <person name="Chen T."/>
            <person name="Dewhirst F.E."/>
        </authorList>
    </citation>
    <scope>NUCLEOTIDE SEQUENCE</scope>
    <source>
        <strain evidence="12">F0714</strain>
    </source>
</reference>
<evidence type="ECO:0000256" key="1">
    <source>
        <dbReference type="ARBA" id="ARBA00004651"/>
    </source>
</evidence>
<dbReference type="Pfam" id="PF00069">
    <property type="entry name" value="Pkinase"/>
    <property type="match status" value="1"/>
</dbReference>
<dbReference type="PRINTS" id="PR01806">
    <property type="entry name" value="VIRFACTRMVIN"/>
</dbReference>
<keyword evidence="4" id="KW-0133">Cell shape</keyword>
<keyword evidence="5" id="KW-0573">Peptidoglycan synthesis</keyword>
<dbReference type="SUPFAM" id="SSF49785">
    <property type="entry name" value="Galactose-binding domain-like"/>
    <property type="match status" value="1"/>
</dbReference>
<dbReference type="CDD" id="cd13973">
    <property type="entry name" value="PK_MviN-like"/>
    <property type="match status" value="1"/>
</dbReference>
<dbReference type="AlphaFoldDB" id="A0AB37HWC8"/>
<dbReference type="Pfam" id="PF03023">
    <property type="entry name" value="MurJ"/>
    <property type="match status" value="1"/>
</dbReference>
<gene>
    <name evidence="12" type="primary">murJ</name>
    <name evidence="12" type="ORF">J5A53_11525</name>
</gene>
<feature type="region of interest" description="Disordered" evidence="9">
    <location>
        <begin position="1047"/>
        <end position="1112"/>
    </location>
</feature>
<dbReference type="RefSeq" id="WP_123823839.1">
    <property type="nucleotide sequence ID" value="NZ_CP040007.1"/>
</dbReference>
<feature type="transmembrane region" description="Helical" evidence="10">
    <location>
        <begin position="412"/>
        <end position="433"/>
    </location>
</feature>
<organism evidence="12 13">
    <name type="scientific">Arachnia propionica</name>
    <dbReference type="NCBI Taxonomy" id="1750"/>
    <lineage>
        <taxon>Bacteria</taxon>
        <taxon>Bacillati</taxon>
        <taxon>Actinomycetota</taxon>
        <taxon>Actinomycetes</taxon>
        <taxon>Propionibacteriales</taxon>
        <taxon>Propionibacteriaceae</taxon>
        <taxon>Arachnia</taxon>
    </lineage>
</organism>
<keyword evidence="2" id="KW-1003">Cell membrane</keyword>
<dbReference type="NCBIfam" id="TIGR01695">
    <property type="entry name" value="murJ_mviN"/>
    <property type="match status" value="1"/>
</dbReference>
<name>A0AB37HWC8_9ACTN</name>
<feature type="transmembrane region" description="Helical" evidence="10">
    <location>
        <begin position="258"/>
        <end position="280"/>
    </location>
</feature>
<evidence type="ECO:0000256" key="4">
    <source>
        <dbReference type="ARBA" id="ARBA00022960"/>
    </source>
</evidence>
<feature type="transmembrane region" description="Helical" evidence="10">
    <location>
        <begin position="139"/>
        <end position="159"/>
    </location>
</feature>
<feature type="transmembrane region" description="Helical" evidence="10">
    <location>
        <begin position="439"/>
        <end position="458"/>
    </location>
</feature>
<dbReference type="Gene3D" id="1.10.510.10">
    <property type="entry name" value="Transferase(Phosphotransferase) domain 1"/>
    <property type="match status" value="1"/>
</dbReference>
<keyword evidence="3 10" id="KW-0812">Transmembrane</keyword>
<dbReference type="CDD" id="cd13123">
    <property type="entry name" value="MATE_MurJ_like"/>
    <property type="match status" value="1"/>
</dbReference>
<evidence type="ECO:0000313" key="12">
    <source>
        <dbReference type="EMBL" id="QUC10411.1"/>
    </source>
</evidence>